<feature type="domain" description="Beta-ketoacyl-[acyl-carrier-protein] synthase III C-terminal" evidence="4">
    <location>
        <begin position="280"/>
        <end position="354"/>
    </location>
</feature>
<gene>
    <name evidence="5" type="ORF">GCM10009681_29090</name>
</gene>
<dbReference type="Proteomes" id="UP001500655">
    <property type="component" value="Unassembled WGS sequence"/>
</dbReference>
<evidence type="ECO:0000313" key="5">
    <source>
        <dbReference type="EMBL" id="GAA1756046.1"/>
    </source>
</evidence>
<dbReference type="InterPro" id="IPR016039">
    <property type="entry name" value="Thiolase-like"/>
</dbReference>
<reference evidence="6" key="1">
    <citation type="journal article" date="2019" name="Int. J. Syst. Evol. Microbiol.">
        <title>The Global Catalogue of Microorganisms (GCM) 10K type strain sequencing project: providing services to taxonomists for standard genome sequencing and annotation.</title>
        <authorList>
            <consortium name="The Broad Institute Genomics Platform"/>
            <consortium name="The Broad Institute Genome Sequencing Center for Infectious Disease"/>
            <person name="Wu L."/>
            <person name="Ma J."/>
        </authorList>
    </citation>
    <scope>NUCLEOTIDE SEQUENCE [LARGE SCALE GENOMIC DNA]</scope>
    <source>
        <strain evidence="6">JCM 13249</strain>
    </source>
</reference>
<dbReference type="RefSeq" id="WP_344081604.1">
    <property type="nucleotide sequence ID" value="NZ_BAAALS010000012.1"/>
</dbReference>
<name>A0ABP4WNG5_9ACTN</name>
<accession>A0ABP4WNG5</accession>
<dbReference type="InterPro" id="IPR020616">
    <property type="entry name" value="Thiolase_N"/>
</dbReference>
<dbReference type="Pfam" id="PF00108">
    <property type="entry name" value="Thiolase_N"/>
    <property type="match status" value="1"/>
</dbReference>
<keyword evidence="6" id="KW-1185">Reference proteome</keyword>
<evidence type="ECO:0000259" key="3">
    <source>
        <dbReference type="Pfam" id="PF00108"/>
    </source>
</evidence>
<evidence type="ECO:0000256" key="1">
    <source>
        <dbReference type="ARBA" id="ARBA00022679"/>
    </source>
</evidence>
<dbReference type="PANTHER" id="PTHR34069">
    <property type="entry name" value="3-OXOACYL-[ACYL-CARRIER-PROTEIN] SYNTHASE 3"/>
    <property type="match status" value="1"/>
</dbReference>
<organism evidence="5 6">
    <name type="scientific">Luedemannella helvata</name>
    <dbReference type="NCBI Taxonomy" id="349315"/>
    <lineage>
        <taxon>Bacteria</taxon>
        <taxon>Bacillati</taxon>
        <taxon>Actinomycetota</taxon>
        <taxon>Actinomycetes</taxon>
        <taxon>Micromonosporales</taxon>
        <taxon>Micromonosporaceae</taxon>
        <taxon>Luedemannella</taxon>
    </lineage>
</organism>
<dbReference type="EMBL" id="BAAALS010000012">
    <property type="protein sequence ID" value="GAA1756046.1"/>
    <property type="molecule type" value="Genomic_DNA"/>
</dbReference>
<evidence type="ECO:0000256" key="2">
    <source>
        <dbReference type="ARBA" id="ARBA00023315"/>
    </source>
</evidence>
<dbReference type="Gene3D" id="3.40.47.10">
    <property type="match status" value="2"/>
</dbReference>
<dbReference type="PANTHER" id="PTHR34069:SF2">
    <property type="entry name" value="BETA-KETOACYL-[ACYL-CARRIER-PROTEIN] SYNTHASE III"/>
    <property type="match status" value="1"/>
</dbReference>
<dbReference type="Pfam" id="PF14518">
    <property type="entry name" value="Haem_oxygenas_2"/>
    <property type="match status" value="1"/>
</dbReference>
<evidence type="ECO:0000313" key="6">
    <source>
        <dbReference type="Proteomes" id="UP001500655"/>
    </source>
</evidence>
<proteinExistence type="predicted"/>
<dbReference type="SUPFAM" id="SSF53901">
    <property type="entry name" value="Thiolase-like"/>
    <property type="match status" value="2"/>
</dbReference>
<dbReference type="CDD" id="cd00827">
    <property type="entry name" value="init_cond_enzymes"/>
    <property type="match status" value="1"/>
</dbReference>
<evidence type="ECO:0000259" key="4">
    <source>
        <dbReference type="Pfam" id="PF08541"/>
    </source>
</evidence>
<protein>
    <submittedName>
        <fullName evidence="5">Beta-ketoacyl-ACP synthase III</fullName>
    </submittedName>
</protein>
<comment type="caution">
    <text evidence="5">The sequence shown here is derived from an EMBL/GenBank/DDBJ whole genome shotgun (WGS) entry which is preliminary data.</text>
</comment>
<dbReference type="InterPro" id="IPR016084">
    <property type="entry name" value="Haem_Oase-like_multi-hlx"/>
</dbReference>
<dbReference type="Gene3D" id="1.20.910.10">
    <property type="entry name" value="Heme oxygenase-like"/>
    <property type="match status" value="1"/>
</dbReference>
<keyword evidence="1" id="KW-0808">Transferase</keyword>
<dbReference type="InterPro" id="IPR013747">
    <property type="entry name" value="ACP_syn_III_C"/>
</dbReference>
<keyword evidence="2" id="KW-0012">Acyltransferase</keyword>
<feature type="domain" description="Thiolase N-terminal" evidence="3">
    <location>
        <begin position="48"/>
        <end position="175"/>
    </location>
</feature>
<sequence length="617" mass="66436">MTREVYLTGCGAYLPGEPLDNDDIVRRLGATGTAAAARERVLAANGIRTRHYALDAAGSTTMLNEELAAEAVTAALKDRGLTIADVTFLATGTTQPDLPVPGFASMVHGRLGGHPMEVLSAGGVCASGMAALRAAANGIRVGEHDTAVAVGSELVSRALRQPRYDAAGGRTGFDAEFLRWTLSDGAGAVVVESRPRPDGPSLRLDWLHLVSYAHEERVCMRTGTADGGVPAAGTTWLDQPTAADAERQGSLLLRQDVRALPRLFQVGLREYAGLVRDGRLDPSSVDHVLCHYSAEHFKGQIFGLLREANLMIDEERWFTNLHTRGNTGAASIYVMLEEAWRTGRFSPGEKILLIVPESGRFSFAFAQLTCVGPQTSAAVSAATPAASPLGVAAAADDDAVRYAVLELGKVWDGFARRLAAAPIIRRIESGSATLDDYRNLLLHLRQQVIDGGRWIARAASSFSADLFELRSAAIRHAAEEHRDFRLLERDYVAVGGELETIQNARQNVGSEALSAFLFHRASLPDPVDLLGAMFIIEGLGTACADRWASLLRDQLGLTEAQTSFLHYHGGADAEHFEMLTGMLRSGAVTRERAERMVRTAAVTARLYALQLEAIDDE</sequence>
<dbReference type="SUPFAM" id="SSF48613">
    <property type="entry name" value="Heme oxygenase-like"/>
    <property type="match status" value="1"/>
</dbReference>
<dbReference type="Pfam" id="PF08541">
    <property type="entry name" value="ACP_syn_III_C"/>
    <property type="match status" value="1"/>
</dbReference>